<gene>
    <name evidence="3" type="ordered locus">Dvul_0191</name>
</gene>
<dbReference type="EMBL" id="CP000527">
    <property type="protein sequence ID" value="ABM27215.1"/>
    <property type="molecule type" value="Genomic_DNA"/>
</dbReference>
<dbReference type="InterPro" id="IPR052179">
    <property type="entry name" value="DD-CPase-like"/>
</dbReference>
<evidence type="ECO:0000313" key="4">
    <source>
        <dbReference type="Proteomes" id="UP000009173"/>
    </source>
</evidence>
<dbReference type="InterPro" id="IPR003709">
    <property type="entry name" value="VanY-like_core_dom"/>
</dbReference>
<name>A0A0H3A3Z7_NITV4</name>
<dbReference type="PANTHER" id="PTHR34385">
    <property type="entry name" value="D-ALANYL-D-ALANINE CARBOXYPEPTIDASE"/>
    <property type="match status" value="1"/>
</dbReference>
<dbReference type="SUPFAM" id="SSF55166">
    <property type="entry name" value="Hedgehog/DD-peptidase"/>
    <property type="match status" value="1"/>
</dbReference>
<dbReference type="HOGENOM" id="CLU_068880_0_0_7"/>
<dbReference type="Gene3D" id="3.30.1380.10">
    <property type="match status" value="1"/>
</dbReference>
<protein>
    <submittedName>
        <fullName evidence="3">Peptidase M15B and M15C, D,D-carboxypeptidase VanY/endolysin</fullName>
    </submittedName>
</protein>
<keyword evidence="3" id="KW-0121">Carboxypeptidase</keyword>
<feature type="compositionally biased region" description="Low complexity" evidence="1">
    <location>
        <begin position="81"/>
        <end position="92"/>
    </location>
</feature>
<feature type="region of interest" description="Disordered" evidence="1">
    <location>
        <begin position="66"/>
        <end position="143"/>
    </location>
</feature>
<dbReference type="Proteomes" id="UP000009173">
    <property type="component" value="Chromosome"/>
</dbReference>
<evidence type="ECO:0000259" key="2">
    <source>
        <dbReference type="Pfam" id="PF02557"/>
    </source>
</evidence>
<dbReference type="InterPro" id="IPR009045">
    <property type="entry name" value="Zn_M74/Hedgehog-like"/>
</dbReference>
<dbReference type="KEGG" id="dvl:Dvul_0191"/>
<keyword evidence="3" id="KW-0378">Hydrolase</keyword>
<dbReference type="GO" id="GO:0004180">
    <property type="term" value="F:carboxypeptidase activity"/>
    <property type="evidence" value="ECO:0007669"/>
    <property type="project" value="UniProtKB-KW"/>
</dbReference>
<evidence type="ECO:0000313" key="3">
    <source>
        <dbReference type="EMBL" id="ABM27215.1"/>
    </source>
</evidence>
<keyword evidence="3" id="KW-0645">Protease</keyword>
<accession>A0A0H3A3Z7</accession>
<dbReference type="Pfam" id="PF02557">
    <property type="entry name" value="VanY"/>
    <property type="match status" value="1"/>
</dbReference>
<feature type="domain" description="D-alanyl-D-alanine carboxypeptidase-like core" evidence="2">
    <location>
        <begin position="279"/>
        <end position="380"/>
    </location>
</feature>
<dbReference type="PANTHER" id="PTHR34385:SF1">
    <property type="entry name" value="PEPTIDOGLYCAN L-ALANYL-D-GLUTAMATE ENDOPEPTIDASE CWLK"/>
    <property type="match status" value="1"/>
</dbReference>
<evidence type="ECO:0000256" key="1">
    <source>
        <dbReference type="SAM" id="MobiDB-lite"/>
    </source>
</evidence>
<sequence length="383" mass="42079" precursor="true">MRPDRGIMVDMVENPTLYLHSLDICYTDSGELQANNPEHRVNRRTFLAAALCGTLQLLLAGGAVAASGGVQPSRPAPAKPAPKGKAAPAAPARKTQGRVSAPQRGAQRPAKAASRARAQTVEPDLAPARAVSQPTQPLPAETSESVRDYLYKMRNFDEVHPSDIVLTPERYALMGGLVDRLDRLQRTVGHGFFYLLSLDEAMRQARRPAVGAFSRAELEFIDDVFHADAKNYGFLGKKPLSTLTSVIPQREVVKVPGMGNYLYRGDAHETWLTIQRIMGEQVVLTSGVRGIVKQLHLFLAKAEANGGNLSLASRSLAPPGYSFHGVGDFDVGQRGYGIRNFTSDFTGTEVFRKLEERGYITLRYPRDNFLGVRFEPWHVKVIA</sequence>
<dbReference type="CDD" id="cd14814">
    <property type="entry name" value="Peptidase_M15"/>
    <property type="match status" value="1"/>
</dbReference>
<dbReference type="AlphaFoldDB" id="A0A0H3A3Z7"/>
<organism evidence="3 4">
    <name type="scientific">Nitratidesulfovibrio vulgaris (strain DP4)</name>
    <name type="common">Desulfovibrio vulgaris</name>
    <dbReference type="NCBI Taxonomy" id="391774"/>
    <lineage>
        <taxon>Bacteria</taxon>
        <taxon>Pseudomonadati</taxon>
        <taxon>Thermodesulfobacteriota</taxon>
        <taxon>Desulfovibrionia</taxon>
        <taxon>Desulfovibrionales</taxon>
        <taxon>Desulfovibrionaceae</taxon>
        <taxon>Nitratidesulfovibrio</taxon>
    </lineage>
</organism>
<dbReference type="GO" id="GO:0006508">
    <property type="term" value="P:proteolysis"/>
    <property type="evidence" value="ECO:0007669"/>
    <property type="project" value="InterPro"/>
</dbReference>
<reference evidence="4" key="1">
    <citation type="journal article" date="2009" name="Environ. Microbiol.">
        <title>Contribution of mobile genetic elements to Desulfovibrio vulgaris genome plasticity.</title>
        <authorList>
            <person name="Walker C.B."/>
            <person name="Stolyar S."/>
            <person name="Chivian D."/>
            <person name="Pinel N."/>
            <person name="Gabster J.A."/>
            <person name="Dehal P.S."/>
            <person name="He Z."/>
            <person name="Yang Z.K."/>
            <person name="Yen H.C."/>
            <person name="Zhou J."/>
            <person name="Wall J.D."/>
            <person name="Hazen T.C."/>
            <person name="Arkin A.P."/>
            <person name="Stahl D.A."/>
        </authorList>
    </citation>
    <scope>NUCLEOTIDE SEQUENCE [LARGE SCALE GENOMIC DNA]</scope>
    <source>
        <strain evidence="4">DP4</strain>
    </source>
</reference>
<proteinExistence type="predicted"/>